<dbReference type="AlphaFoldDB" id="A0A6P1MAI0"/>
<dbReference type="KEGG" id="taer:GT409_06490"/>
<accession>A0A6P1MAI0</accession>
<reference evidence="1 2" key="1">
    <citation type="submission" date="2020-01" db="EMBL/GenBank/DDBJ databases">
        <title>Ponticoccus aerotolerans gen. nov., sp. nov., an anaerobic bacterium and proposal of Ponticoccusceae fam. nov., Ponticoccusles ord. nov. and Ponticoccuse classis nov. in the phylum Kiritimatiellaeota.</title>
        <authorList>
            <person name="Zhou L.Y."/>
            <person name="Du Z.J."/>
        </authorList>
    </citation>
    <scope>NUCLEOTIDE SEQUENCE [LARGE SCALE GENOMIC DNA]</scope>
    <source>
        <strain evidence="1 2">S-5007</strain>
    </source>
</reference>
<dbReference type="Proteomes" id="UP000464954">
    <property type="component" value="Chromosome"/>
</dbReference>
<dbReference type="EMBL" id="CP047593">
    <property type="protein sequence ID" value="QHI69108.1"/>
    <property type="molecule type" value="Genomic_DNA"/>
</dbReference>
<proteinExistence type="predicted"/>
<gene>
    <name evidence="1" type="ORF">GT409_06490</name>
</gene>
<keyword evidence="2" id="KW-1185">Reference proteome</keyword>
<organism evidence="1 2">
    <name type="scientific">Tichowtungia aerotolerans</name>
    <dbReference type="NCBI Taxonomy" id="2697043"/>
    <lineage>
        <taxon>Bacteria</taxon>
        <taxon>Pseudomonadati</taxon>
        <taxon>Kiritimatiellota</taxon>
        <taxon>Tichowtungiia</taxon>
        <taxon>Tichowtungiales</taxon>
        <taxon>Tichowtungiaceae</taxon>
        <taxon>Tichowtungia</taxon>
    </lineage>
</organism>
<sequence length="158" mass="17340">MKSWNLTGNFGPASISVRAAMDLLHLFICSPRHVFQLALIDRGVVINVRIGCNNAMLIPPRRITAVGRSVSTDSFQRRNFPFSGTGIWRHVVAEWDFASDTMRLWLDKAEQTGSGTVSFSKDGYYREAPGIRTGSGATIADQAGLMALLMNSIFTTAN</sequence>
<evidence type="ECO:0000313" key="2">
    <source>
        <dbReference type="Proteomes" id="UP000464954"/>
    </source>
</evidence>
<evidence type="ECO:0000313" key="1">
    <source>
        <dbReference type="EMBL" id="QHI69108.1"/>
    </source>
</evidence>
<dbReference type="RefSeq" id="WP_160628114.1">
    <property type="nucleotide sequence ID" value="NZ_CP047593.1"/>
</dbReference>
<name>A0A6P1MAI0_9BACT</name>
<protein>
    <submittedName>
        <fullName evidence="1">Uncharacterized protein</fullName>
    </submittedName>
</protein>